<name>A0A087SH65_AUXPR</name>
<reference evidence="1 2" key="1">
    <citation type="journal article" date="2014" name="BMC Genomics">
        <title>Oil accumulation mechanisms of the oleaginous microalga Chlorella protothecoides revealed through its genome, transcriptomes, and proteomes.</title>
        <authorList>
            <person name="Gao C."/>
            <person name="Wang Y."/>
            <person name="Shen Y."/>
            <person name="Yan D."/>
            <person name="He X."/>
            <person name="Dai J."/>
            <person name="Wu Q."/>
        </authorList>
    </citation>
    <scope>NUCLEOTIDE SEQUENCE [LARGE SCALE GENOMIC DNA]</scope>
    <source>
        <strain evidence="1 2">0710</strain>
    </source>
</reference>
<gene>
    <name evidence="1" type="ORF">F751_1948</name>
</gene>
<protein>
    <submittedName>
        <fullName evidence="1">Uncharacterized protein</fullName>
    </submittedName>
</protein>
<dbReference type="AlphaFoldDB" id="A0A087SH65"/>
<keyword evidence="2" id="KW-1185">Reference proteome</keyword>
<organism evidence="1 2">
    <name type="scientific">Auxenochlorella protothecoides</name>
    <name type="common">Green microalga</name>
    <name type="synonym">Chlorella protothecoides</name>
    <dbReference type="NCBI Taxonomy" id="3075"/>
    <lineage>
        <taxon>Eukaryota</taxon>
        <taxon>Viridiplantae</taxon>
        <taxon>Chlorophyta</taxon>
        <taxon>core chlorophytes</taxon>
        <taxon>Trebouxiophyceae</taxon>
        <taxon>Chlorellales</taxon>
        <taxon>Chlorellaceae</taxon>
        <taxon>Auxenochlorella</taxon>
    </lineage>
</organism>
<dbReference type="EMBL" id="KL662111">
    <property type="protein sequence ID" value="KFM25069.1"/>
    <property type="molecule type" value="Genomic_DNA"/>
</dbReference>
<dbReference type="Proteomes" id="UP000028924">
    <property type="component" value="Unassembled WGS sequence"/>
</dbReference>
<evidence type="ECO:0000313" key="2">
    <source>
        <dbReference type="Proteomes" id="UP000028924"/>
    </source>
</evidence>
<accession>A0A087SH65</accession>
<evidence type="ECO:0000313" key="1">
    <source>
        <dbReference type="EMBL" id="KFM25069.1"/>
    </source>
</evidence>
<dbReference type="GeneID" id="23613339"/>
<sequence>MGAVGHLAALCGGMCNIHQYNQVPLPSSASVSLARQHPPHQHSNARCVQ</sequence>
<proteinExistence type="predicted"/>
<dbReference type="RefSeq" id="XP_011397957.1">
    <property type="nucleotide sequence ID" value="XM_011399655.1"/>
</dbReference>
<dbReference type="KEGG" id="apro:F751_1948"/>